<dbReference type="RefSeq" id="WP_189376277.1">
    <property type="nucleotide sequence ID" value="NZ_BNAH01000001.1"/>
</dbReference>
<name>A0ABQ3ICL7_9GAMM</name>
<feature type="transmembrane region" description="Helical" evidence="1">
    <location>
        <begin position="190"/>
        <end position="209"/>
    </location>
</feature>
<dbReference type="Proteomes" id="UP000626370">
    <property type="component" value="Unassembled WGS sequence"/>
</dbReference>
<feature type="transmembrane region" description="Helical" evidence="1">
    <location>
        <begin position="64"/>
        <end position="86"/>
    </location>
</feature>
<feature type="transmembrane region" description="Helical" evidence="1">
    <location>
        <begin position="12"/>
        <end position="32"/>
    </location>
</feature>
<comment type="caution">
    <text evidence="2">The sequence shown here is derived from an EMBL/GenBank/DDBJ whole genome shotgun (WGS) entry which is preliminary data.</text>
</comment>
<organism evidence="2 3">
    <name type="scientific">Thalassotalea profundi</name>
    <dbReference type="NCBI Taxonomy" id="2036687"/>
    <lineage>
        <taxon>Bacteria</taxon>
        <taxon>Pseudomonadati</taxon>
        <taxon>Pseudomonadota</taxon>
        <taxon>Gammaproteobacteria</taxon>
        <taxon>Alteromonadales</taxon>
        <taxon>Colwelliaceae</taxon>
        <taxon>Thalassotalea</taxon>
    </lineage>
</organism>
<protein>
    <submittedName>
        <fullName evidence="2">Uncharacterized protein</fullName>
    </submittedName>
</protein>
<feature type="transmembrane region" description="Helical" evidence="1">
    <location>
        <begin position="92"/>
        <end position="117"/>
    </location>
</feature>
<evidence type="ECO:0000256" key="1">
    <source>
        <dbReference type="SAM" id="Phobius"/>
    </source>
</evidence>
<evidence type="ECO:0000313" key="3">
    <source>
        <dbReference type="Proteomes" id="UP000626370"/>
    </source>
</evidence>
<keyword evidence="1" id="KW-1133">Transmembrane helix</keyword>
<reference evidence="3" key="1">
    <citation type="journal article" date="2019" name="Int. J. Syst. Evol. Microbiol.">
        <title>The Global Catalogue of Microorganisms (GCM) 10K type strain sequencing project: providing services to taxonomists for standard genome sequencing and annotation.</title>
        <authorList>
            <consortium name="The Broad Institute Genomics Platform"/>
            <consortium name="The Broad Institute Genome Sequencing Center for Infectious Disease"/>
            <person name="Wu L."/>
            <person name="Ma J."/>
        </authorList>
    </citation>
    <scope>NUCLEOTIDE SEQUENCE [LARGE SCALE GENOMIC DNA]</scope>
    <source>
        <strain evidence="3">CGMCC 1.15922</strain>
    </source>
</reference>
<feature type="transmembrane region" description="Helical" evidence="1">
    <location>
        <begin position="129"/>
        <end position="150"/>
    </location>
</feature>
<accession>A0ABQ3ICL7</accession>
<feature type="transmembrane region" description="Helical" evidence="1">
    <location>
        <begin position="162"/>
        <end position="178"/>
    </location>
</feature>
<dbReference type="EMBL" id="BNAH01000001">
    <property type="protein sequence ID" value="GHE78285.1"/>
    <property type="molecule type" value="Genomic_DNA"/>
</dbReference>
<keyword evidence="3" id="KW-1185">Reference proteome</keyword>
<gene>
    <name evidence="2" type="ORF">GCM10011501_02590</name>
</gene>
<sequence length="226" mass="24570">MKYNREINQLENAGAAAGNIIGAVAINGFMGLSIAGKLFVAAVMLLTGLGADPVLLVGSGLTLFFALALVPNLLGLAIIISGVYWAASHWDWPSWLALALYFLLILTASSMHLLGEIDDNGDLQKSPDIIATTQFLSSISLLALGTAYYWEFNVFNLEVHGYHFALWFVTAVFAQITSEATLSDRKLANVFNYLFSLLATYWFTAIFTLDPLLINSTAKLIKGIIL</sequence>
<keyword evidence="1" id="KW-0812">Transmembrane</keyword>
<evidence type="ECO:0000313" key="2">
    <source>
        <dbReference type="EMBL" id="GHE78285.1"/>
    </source>
</evidence>
<keyword evidence="1" id="KW-0472">Membrane</keyword>
<proteinExistence type="predicted"/>